<dbReference type="Pfam" id="PF02371">
    <property type="entry name" value="Transposase_20"/>
    <property type="match status" value="1"/>
</dbReference>
<accession>A0A6J4HLU0</accession>
<dbReference type="EMBL" id="CADCTB010000062">
    <property type="protein sequence ID" value="CAA9226878.1"/>
    <property type="molecule type" value="Genomic_DNA"/>
</dbReference>
<feature type="domain" description="Transposase IS110-like N-terminal" evidence="1">
    <location>
        <begin position="11"/>
        <end position="155"/>
    </location>
</feature>
<dbReference type="InterPro" id="IPR003346">
    <property type="entry name" value="Transposase_20"/>
</dbReference>
<gene>
    <name evidence="3" type="ORF">AVDCRST_MAG10-978</name>
</gene>
<organism evidence="3">
    <name type="scientific">uncultured Acidimicrobiales bacterium</name>
    <dbReference type="NCBI Taxonomy" id="310071"/>
    <lineage>
        <taxon>Bacteria</taxon>
        <taxon>Bacillati</taxon>
        <taxon>Actinomycetota</taxon>
        <taxon>Acidimicrobiia</taxon>
        <taxon>Acidimicrobiales</taxon>
        <taxon>environmental samples</taxon>
    </lineage>
</organism>
<reference evidence="3" key="1">
    <citation type="submission" date="2020-02" db="EMBL/GenBank/DDBJ databases">
        <authorList>
            <person name="Meier V. D."/>
        </authorList>
    </citation>
    <scope>NUCLEOTIDE SEQUENCE</scope>
    <source>
        <strain evidence="3">AVDCRST_MAG10</strain>
    </source>
</reference>
<dbReference type="GO" id="GO:0003677">
    <property type="term" value="F:DNA binding"/>
    <property type="evidence" value="ECO:0007669"/>
    <property type="project" value="InterPro"/>
</dbReference>
<name>A0A6J4HLU0_9ACTN</name>
<dbReference type="GO" id="GO:0006313">
    <property type="term" value="P:DNA transposition"/>
    <property type="evidence" value="ECO:0007669"/>
    <property type="project" value="InterPro"/>
</dbReference>
<dbReference type="GO" id="GO:0004803">
    <property type="term" value="F:transposase activity"/>
    <property type="evidence" value="ECO:0007669"/>
    <property type="project" value="InterPro"/>
</dbReference>
<dbReference type="AlphaFoldDB" id="A0A6J4HLU0"/>
<evidence type="ECO:0000259" key="2">
    <source>
        <dbReference type="Pfam" id="PF02371"/>
    </source>
</evidence>
<proteinExistence type="predicted"/>
<evidence type="ECO:0000313" key="3">
    <source>
        <dbReference type="EMBL" id="CAA9226878.1"/>
    </source>
</evidence>
<dbReference type="PANTHER" id="PTHR33055">
    <property type="entry name" value="TRANSPOSASE FOR INSERTION SEQUENCE ELEMENT IS1111A"/>
    <property type="match status" value="1"/>
</dbReference>
<dbReference type="InterPro" id="IPR002525">
    <property type="entry name" value="Transp_IS110-like_N"/>
</dbReference>
<dbReference type="Pfam" id="PF01548">
    <property type="entry name" value="DEDD_Tnp_IS110"/>
    <property type="match status" value="1"/>
</dbReference>
<dbReference type="InterPro" id="IPR047650">
    <property type="entry name" value="Transpos_IS110"/>
</dbReference>
<sequence length="346" mass="37558">MTTMPDQITGGVDTHLDVHVAAALNAIGGLLGVESFPADGPGYRRLLTWLESFGTVVLVGVEGTGSYGAGLTRHLHDKGMRVVEVDRPNRQERRRAGKSDPLDAVEAARAALSGRAKSLAKTRNGSVEAIRVLRVARSSARKDRVRALNQLRSLISTAPEELRAELRGLSIFRLVNKAAGLRPNDRTDVVNATKLALRSLARRVRSIDAEMAEIDAVLAPLVAATAPDLITLSGVGTDTAGALIVAAGDNPERLRNEATFAHLCGVSPLDASSGKQLRHRLNRGGDRQANAALWRIVFTRMASDPRTQRYVERRCKEGLTKSEAMRCLKRYVAREVFYYLVPLEAA</sequence>
<dbReference type="PANTHER" id="PTHR33055:SF16">
    <property type="entry name" value="TRANSPOSASE FOR INSERTION SEQUENCE ELEMENT IS1547"/>
    <property type="match status" value="1"/>
</dbReference>
<evidence type="ECO:0000259" key="1">
    <source>
        <dbReference type="Pfam" id="PF01548"/>
    </source>
</evidence>
<feature type="domain" description="Transposase IS116/IS110/IS902 C-terminal" evidence="2">
    <location>
        <begin position="229"/>
        <end position="311"/>
    </location>
</feature>
<dbReference type="NCBIfam" id="NF033542">
    <property type="entry name" value="transpos_IS110"/>
    <property type="match status" value="1"/>
</dbReference>
<protein>
    <submittedName>
        <fullName evidence="3">Mobile element protein</fullName>
    </submittedName>
</protein>